<protein>
    <submittedName>
        <fullName evidence="8">Rkd1</fullName>
    </submittedName>
</protein>
<dbReference type="AlphaFoldDB" id="A0A7J6VK58"/>
<evidence type="ECO:0000256" key="6">
    <source>
        <dbReference type="ARBA" id="ARBA00023242"/>
    </source>
</evidence>
<keyword evidence="3" id="KW-0175">Coiled coil</keyword>
<dbReference type="EMBL" id="JABWDY010031314">
    <property type="protein sequence ID" value="KAF5184998.1"/>
    <property type="molecule type" value="Genomic_DNA"/>
</dbReference>
<evidence type="ECO:0000256" key="1">
    <source>
        <dbReference type="ARBA" id="ARBA00004049"/>
    </source>
</evidence>
<name>A0A7J6VK58_THATH</name>
<evidence type="ECO:0000256" key="4">
    <source>
        <dbReference type="ARBA" id="ARBA00023125"/>
    </source>
</evidence>
<dbReference type="PANTHER" id="PTHR46373">
    <property type="entry name" value="PROTEIN RKD4"/>
    <property type="match status" value="1"/>
</dbReference>
<organism evidence="8 9">
    <name type="scientific">Thalictrum thalictroides</name>
    <name type="common">Rue-anemone</name>
    <name type="synonym">Anemone thalictroides</name>
    <dbReference type="NCBI Taxonomy" id="46969"/>
    <lineage>
        <taxon>Eukaryota</taxon>
        <taxon>Viridiplantae</taxon>
        <taxon>Streptophyta</taxon>
        <taxon>Embryophyta</taxon>
        <taxon>Tracheophyta</taxon>
        <taxon>Spermatophyta</taxon>
        <taxon>Magnoliopsida</taxon>
        <taxon>Ranunculales</taxon>
        <taxon>Ranunculaceae</taxon>
        <taxon>Thalictroideae</taxon>
        <taxon>Thalictrum</taxon>
    </lineage>
</organism>
<dbReference type="OrthoDB" id="6270329at2759"/>
<dbReference type="Pfam" id="PF02042">
    <property type="entry name" value="RWP-RK"/>
    <property type="match status" value="1"/>
</dbReference>
<evidence type="ECO:0000256" key="2">
    <source>
        <dbReference type="ARBA" id="ARBA00023015"/>
    </source>
</evidence>
<evidence type="ECO:0000313" key="8">
    <source>
        <dbReference type="EMBL" id="KAF5184998.1"/>
    </source>
</evidence>
<gene>
    <name evidence="8" type="ORF">FRX31_025411</name>
</gene>
<comment type="function">
    <text evidence="1">Putative transcription factor.</text>
</comment>
<keyword evidence="6" id="KW-0539">Nucleus</keyword>
<keyword evidence="5" id="KW-0804">Transcription</keyword>
<evidence type="ECO:0000313" key="9">
    <source>
        <dbReference type="Proteomes" id="UP000554482"/>
    </source>
</evidence>
<keyword evidence="4" id="KW-0238">DNA-binding</keyword>
<comment type="caution">
    <text evidence="8">The sequence shown here is derived from an EMBL/GenBank/DDBJ whole genome shotgun (WGS) entry which is preliminary data.</text>
</comment>
<dbReference type="InterPro" id="IPR003035">
    <property type="entry name" value="RWP-RK_dom"/>
</dbReference>
<reference evidence="8 9" key="1">
    <citation type="submission" date="2020-06" db="EMBL/GenBank/DDBJ databases">
        <title>Transcriptomic and genomic resources for Thalictrum thalictroides and T. hernandezii: Facilitating candidate gene discovery in an emerging model plant lineage.</title>
        <authorList>
            <person name="Arias T."/>
            <person name="Riano-Pachon D.M."/>
            <person name="Di Stilio V.S."/>
        </authorList>
    </citation>
    <scope>NUCLEOTIDE SEQUENCE [LARGE SCALE GENOMIC DNA]</scope>
    <source>
        <strain evidence="9">cv. WT478/WT964</strain>
        <tissue evidence="8">Leaves</tissue>
    </source>
</reference>
<keyword evidence="2" id="KW-0805">Transcription regulation</keyword>
<dbReference type="GO" id="GO:0003700">
    <property type="term" value="F:DNA-binding transcription factor activity"/>
    <property type="evidence" value="ECO:0007669"/>
    <property type="project" value="InterPro"/>
</dbReference>
<dbReference type="Proteomes" id="UP000554482">
    <property type="component" value="Unassembled WGS sequence"/>
</dbReference>
<feature type="domain" description="RWP-RK" evidence="7">
    <location>
        <begin position="124"/>
        <end position="212"/>
    </location>
</feature>
<sequence length="270" mass="31258">MENNYSSIQNFSNTNEIIPFEDNPFFLSDQLSSLDFSDQYSSFNCQWETQIGDSALEPIPLVGSFPIDPLYSSSFHVVPSQGSDSYKIWENEFGVLLNDVEVNHRGEDRQIVLFNNTGQSVEQVESTVNKQCKKRKTTSSLSKLSRKTISSYFYMPITEAAKELNVGLTQLKRRCREVGISRWPHRKLMSLKTLINNVQEMGAVGGEASDSRIREVVELLEKQKKLMEEIPEVELEENTKRLRQAYFKANYKRRKQMSDWELCSESFEYQ</sequence>
<dbReference type="PROSITE" id="PS51519">
    <property type="entry name" value="RWP_RK"/>
    <property type="match status" value="1"/>
</dbReference>
<dbReference type="PANTHER" id="PTHR46373:SF20">
    <property type="entry name" value="PROTEIN RKD1"/>
    <property type="match status" value="1"/>
</dbReference>
<keyword evidence="9" id="KW-1185">Reference proteome</keyword>
<dbReference type="GO" id="GO:0003677">
    <property type="term" value="F:DNA binding"/>
    <property type="evidence" value="ECO:0007669"/>
    <property type="project" value="UniProtKB-KW"/>
</dbReference>
<accession>A0A7J6VK58</accession>
<evidence type="ECO:0000259" key="7">
    <source>
        <dbReference type="PROSITE" id="PS51519"/>
    </source>
</evidence>
<proteinExistence type="predicted"/>
<evidence type="ECO:0000256" key="5">
    <source>
        <dbReference type="ARBA" id="ARBA00023163"/>
    </source>
</evidence>
<dbReference type="InterPro" id="IPR044607">
    <property type="entry name" value="RKD-like"/>
</dbReference>
<evidence type="ECO:0000256" key="3">
    <source>
        <dbReference type="ARBA" id="ARBA00023054"/>
    </source>
</evidence>